<evidence type="ECO:0008006" key="9">
    <source>
        <dbReference type="Google" id="ProtNLM"/>
    </source>
</evidence>
<keyword evidence="4 5" id="KW-0408">Iron</keyword>
<dbReference type="Pfam" id="PF00067">
    <property type="entry name" value="p450"/>
    <property type="match status" value="1"/>
</dbReference>
<keyword evidence="6" id="KW-1133">Transmembrane helix</keyword>
<organism evidence="7 8">
    <name type="scientific">Talaromyces amestolkiae</name>
    <dbReference type="NCBI Taxonomy" id="1196081"/>
    <lineage>
        <taxon>Eukaryota</taxon>
        <taxon>Fungi</taxon>
        <taxon>Dikarya</taxon>
        <taxon>Ascomycota</taxon>
        <taxon>Pezizomycotina</taxon>
        <taxon>Eurotiomycetes</taxon>
        <taxon>Eurotiomycetidae</taxon>
        <taxon>Eurotiales</taxon>
        <taxon>Trichocomaceae</taxon>
        <taxon>Talaromyces</taxon>
        <taxon>Talaromyces sect. Talaromyces</taxon>
    </lineage>
</organism>
<gene>
    <name evidence="7" type="ORF">BHQ10_008338</name>
</gene>
<evidence type="ECO:0000256" key="5">
    <source>
        <dbReference type="PIRSR" id="PIRSR602401-1"/>
    </source>
</evidence>
<keyword evidence="8" id="KW-1185">Reference proteome</keyword>
<comment type="similarity">
    <text evidence="1">Belongs to the cytochrome P450 family.</text>
</comment>
<keyword evidence="5" id="KW-0349">Heme</keyword>
<dbReference type="Proteomes" id="UP000249363">
    <property type="component" value="Unassembled WGS sequence"/>
</dbReference>
<dbReference type="AlphaFoldDB" id="A0A364L937"/>
<dbReference type="InterPro" id="IPR050364">
    <property type="entry name" value="Cytochrome_P450_fung"/>
</dbReference>
<dbReference type="RefSeq" id="XP_040736840.1">
    <property type="nucleotide sequence ID" value="XM_040881132.1"/>
</dbReference>
<comment type="cofactor">
    <cofactor evidence="5">
        <name>heme</name>
        <dbReference type="ChEBI" id="CHEBI:30413"/>
    </cofactor>
</comment>
<dbReference type="OrthoDB" id="1055148at2759"/>
<dbReference type="GO" id="GO:0005506">
    <property type="term" value="F:iron ion binding"/>
    <property type="evidence" value="ECO:0007669"/>
    <property type="project" value="InterPro"/>
</dbReference>
<dbReference type="EMBL" id="MIKG01000019">
    <property type="protein sequence ID" value="RAO72326.1"/>
    <property type="molecule type" value="Genomic_DNA"/>
</dbReference>
<evidence type="ECO:0000313" key="8">
    <source>
        <dbReference type="Proteomes" id="UP000249363"/>
    </source>
</evidence>
<keyword evidence="3" id="KW-0560">Oxidoreductase</keyword>
<protein>
    <recommendedName>
        <fullName evidence="9">Phenylacetate 2-hydroxylase</fullName>
    </recommendedName>
</protein>
<dbReference type="PRINTS" id="PR00463">
    <property type="entry name" value="EP450I"/>
</dbReference>
<evidence type="ECO:0000256" key="4">
    <source>
        <dbReference type="ARBA" id="ARBA00023004"/>
    </source>
</evidence>
<dbReference type="GO" id="GO:0020037">
    <property type="term" value="F:heme binding"/>
    <property type="evidence" value="ECO:0007669"/>
    <property type="project" value="InterPro"/>
</dbReference>
<accession>A0A364L937</accession>
<feature type="binding site" description="axial binding residue" evidence="5">
    <location>
        <position position="397"/>
    </location>
    <ligand>
        <name>heme</name>
        <dbReference type="ChEBI" id="CHEBI:30413"/>
    </ligand>
    <ligandPart>
        <name>Fe</name>
        <dbReference type="ChEBI" id="CHEBI:18248"/>
    </ligandPart>
</feature>
<dbReference type="InterPro" id="IPR001128">
    <property type="entry name" value="Cyt_P450"/>
</dbReference>
<dbReference type="Gene3D" id="1.10.630.10">
    <property type="entry name" value="Cytochrome P450"/>
    <property type="match status" value="2"/>
</dbReference>
<evidence type="ECO:0000256" key="6">
    <source>
        <dbReference type="SAM" id="Phobius"/>
    </source>
</evidence>
<evidence type="ECO:0000313" key="7">
    <source>
        <dbReference type="EMBL" id="RAO72326.1"/>
    </source>
</evidence>
<dbReference type="GeneID" id="63797552"/>
<sequence>MPSTNFMTGIIVPNGFAVLGLATCVIGIAVVIFLRFFYIDFPKIEGIPEIPNGDLLAGHLYQLDDDHATKSETWARTYGWPVFQLRMGRRRAIVLNSFEAAREWMVKNQTATLDRPWFHTFHGVISATSAATIGTSPWDERTKKQRRVIGSFTTGPSIQKLRNMLDMETFRSTNSTTQDFIPHLRYFARNGRNETAIKVRARRDQWLATALNKVRDTVTLFSGDRKSVAAMLLTDNQEGLTPLDIKTILGGLMSGGFETVFSTAIITIGMLSTAEGQLIQQKAYENIMSFYDTAEEAFEACVSEEKCAYICGLVKEALRFYPPLKLLPARQTYKEFNYHGAEIPKGVLVYMNAQAINRDSTTYGADADQFRPERWVDKTYDVPPPYHFAFGAGARMCTAVNFSNRVLYAIFLRLIVSFNITESKSMPADVHYINYKRDPSASNAVASDFKVKFTPRSHESLEKCLGESQDNLADFMSKDSAEVLLR</sequence>
<dbReference type="InterPro" id="IPR002401">
    <property type="entry name" value="Cyt_P450_E_grp-I"/>
</dbReference>
<dbReference type="InterPro" id="IPR036396">
    <property type="entry name" value="Cyt_P450_sf"/>
</dbReference>
<comment type="caution">
    <text evidence="7">The sequence shown here is derived from an EMBL/GenBank/DDBJ whole genome shotgun (WGS) entry which is preliminary data.</text>
</comment>
<keyword evidence="6" id="KW-0812">Transmembrane</keyword>
<feature type="transmembrane region" description="Helical" evidence="6">
    <location>
        <begin position="16"/>
        <end position="38"/>
    </location>
</feature>
<dbReference type="GO" id="GO:0004497">
    <property type="term" value="F:monooxygenase activity"/>
    <property type="evidence" value="ECO:0007669"/>
    <property type="project" value="InterPro"/>
</dbReference>
<evidence type="ECO:0000256" key="3">
    <source>
        <dbReference type="ARBA" id="ARBA00023002"/>
    </source>
</evidence>
<dbReference type="GO" id="GO:0016705">
    <property type="term" value="F:oxidoreductase activity, acting on paired donors, with incorporation or reduction of molecular oxygen"/>
    <property type="evidence" value="ECO:0007669"/>
    <property type="project" value="InterPro"/>
</dbReference>
<proteinExistence type="inferred from homology"/>
<name>A0A364L937_TALAM</name>
<dbReference type="STRING" id="1196081.A0A364L937"/>
<reference evidence="7 8" key="1">
    <citation type="journal article" date="2017" name="Biotechnol. Biofuels">
        <title>Differential beta-glucosidase expression as a function of carbon source availability in Talaromyces amestolkiae: a genomic and proteomic approach.</title>
        <authorList>
            <person name="de Eugenio L.I."/>
            <person name="Mendez-Liter J.A."/>
            <person name="Nieto-Dominguez M."/>
            <person name="Alonso L."/>
            <person name="Gil-Munoz J."/>
            <person name="Barriuso J."/>
            <person name="Prieto A."/>
            <person name="Martinez M.J."/>
        </authorList>
    </citation>
    <scope>NUCLEOTIDE SEQUENCE [LARGE SCALE GENOMIC DNA]</scope>
    <source>
        <strain evidence="7 8">CIB</strain>
    </source>
</reference>
<evidence type="ECO:0000256" key="1">
    <source>
        <dbReference type="ARBA" id="ARBA00010617"/>
    </source>
</evidence>
<keyword evidence="6" id="KW-0472">Membrane</keyword>
<evidence type="ECO:0000256" key="2">
    <source>
        <dbReference type="ARBA" id="ARBA00022723"/>
    </source>
</evidence>
<dbReference type="SUPFAM" id="SSF48264">
    <property type="entry name" value="Cytochrome P450"/>
    <property type="match status" value="1"/>
</dbReference>
<dbReference type="PANTHER" id="PTHR46300">
    <property type="entry name" value="P450, PUTATIVE (EUROFUNG)-RELATED-RELATED"/>
    <property type="match status" value="1"/>
</dbReference>
<keyword evidence="2 5" id="KW-0479">Metal-binding</keyword>
<dbReference type="PANTHER" id="PTHR46300:SF9">
    <property type="entry name" value="P450, PUTATIVE-RELATED"/>
    <property type="match status" value="1"/>
</dbReference>